<proteinExistence type="predicted"/>
<feature type="compositionally biased region" description="Acidic residues" evidence="1">
    <location>
        <begin position="262"/>
        <end position="278"/>
    </location>
</feature>
<feature type="region of interest" description="Disordered" evidence="1">
    <location>
        <begin position="809"/>
        <end position="834"/>
    </location>
</feature>
<evidence type="ECO:0000313" key="2">
    <source>
        <dbReference type="EMBL" id="GMH78247.1"/>
    </source>
</evidence>
<feature type="compositionally biased region" description="Basic and acidic residues" evidence="1">
    <location>
        <begin position="726"/>
        <end position="738"/>
    </location>
</feature>
<feature type="region of interest" description="Disordered" evidence="1">
    <location>
        <begin position="721"/>
        <end position="753"/>
    </location>
</feature>
<reference evidence="3" key="1">
    <citation type="journal article" date="2023" name="Commun. Biol.">
        <title>Genome analysis of Parmales, the sister group of diatoms, reveals the evolutionary specialization of diatoms from phago-mixotrophs to photoautotrophs.</title>
        <authorList>
            <person name="Ban H."/>
            <person name="Sato S."/>
            <person name="Yoshikawa S."/>
            <person name="Yamada K."/>
            <person name="Nakamura Y."/>
            <person name="Ichinomiya M."/>
            <person name="Sato N."/>
            <person name="Blanc-Mathieu R."/>
            <person name="Endo H."/>
            <person name="Kuwata A."/>
            <person name="Ogata H."/>
        </authorList>
    </citation>
    <scope>NUCLEOTIDE SEQUENCE [LARGE SCALE GENOMIC DNA]</scope>
    <source>
        <strain evidence="3">NIES 3700</strain>
    </source>
</reference>
<evidence type="ECO:0000313" key="3">
    <source>
        <dbReference type="Proteomes" id="UP001165122"/>
    </source>
</evidence>
<feature type="compositionally biased region" description="Gly residues" evidence="1">
    <location>
        <begin position="811"/>
        <end position="831"/>
    </location>
</feature>
<organism evidence="2 3">
    <name type="scientific">Triparma laevis f. longispina</name>
    <dbReference type="NCBI Taxonomy" id="1714387"/>
    <lineage>
        <taxon>Eukaryota</taxon>
        <taxon>Sar</taxon>
        <taxon>Stramenopiles</taxon>
        <taxon>Ochrophyta</taxon>
        <taxon>Bolidophyceae</taxon>
        <taxon>Parmales</taxon>
        <taxon>Triparmaceae</taxon>
        <taxon>Triparma</taxon>
    </lineage>
</organism>
<accession>A0A9W7AZC2</accession>
<sequence length="860" mass="97245">MSISDRKGSNFFWSRVLDRSAKYEKMCDMRRKIDGGEDNGSLVELENGSLVERSTSSLVYSSAVTSRNSRSPPAVLSRPRTTSDLLRRSMRKKRGGEGEGAGQGLFSPGHRSANPRQSMRYTEHSLRGYDEGSLESSDFGSLTLGGPEEDEDVGLVTLMANNEGIIPAISLFRAKSVTSGGLVASSLRRVRERPLKKYTPSPRMLSHPAATLAMSRQRNRDILSVRELATSGSLTTLSLEGTGKLLPSSSLRVVGRELGEDDDSYIYNDDGEGEEETEQQMRERGVSEQELTEIQVERRMALNQHMGDLKTNVDRNLTPMQKKAMRHLMEDARKQDLLKRNLSKAELRAEENRYNVCVEGWLAHLVMHRYMQKFKVHFERNFEAEMESRRRNVAAKKIQDAWEEYYAPYRVEKKKRLQVTLMKFSFRLLSRLARARMRIAKRRVLRFYADFSRQRFAFVMVKFRFNCVKLQRRIRSYGQCSKARLLVLSMVWNKMEPAIKNQVERELSSDGTNPHSNKWKVKVSLPRFPELSQKINSVTEDTIGLKKTIQKGVNAVSATLPQMLQGAKRKEMREAMKGKRRNTHLLAAAQDVTYKGVVPEADKMDAMKEWLTERRMQHGEYGWQLTRGGSVEAKQLDMQNAQKIISGELDIREHVDYKVNKIDWPTMMMLTDKKGLVDFRAIIEERVTVAIKRKNNEIQKLVRARLQKELKKQAVKLSELPGGYRYHTDTEGEEEKKKSPGKSPGKRRTVLTFGGEGENDQIREEMKMERIKKESLPRRTTEMAVGVGGDVVKELTGLGGVIAAGAMKGSGVRGGRGARGAGVRKGSGSGSGSEVKVVSQASVLTSTLVLKVPEFHGKGR</sequence>
<gene>
    <name evidence="2" type="ORF">TrLO_g3438</name>
</gene>
<feature type="compositionally biased region" description="Polar residues" evidence="1">
    <location>
        <begin position="61"/>
        <end position="71"/>
    </location>
</feature>
<dbReference type="Proteomes" id="UP001165122">
    <property type="component" value="Unassembled WGS sequence"/>
</dbReference>
<dbReference type="OrthoDB" id="205598at2759"/>
<feature type="region of interest" description="Disordered" evidence="1">
    <location>
        <begin position="262"/>
        <end position="289"/>
    </location>
</feature>
<protein>
    <submittedName>
        <fullName evidence="2">Uncharacterized protein</fullName>
    </submittedName>
</protein>
<name>A0A9W7AZC2_9STRA</name>
<comment type="caution">
    <text evidence="2">The sequence shown here is derived from an EMBL/GenBank/DDBJ whole genome shotgun (WGS) entry which is preliminary data.</text>
</comment>
<dbReference type="AlphaFoldDB" id="A0A9W7AZC2"/>
<dbReference type="EMBL" id="BRXW01000872">
    <property type="protein sequence ID" value="GMH78247.1"/>
    <property type="molecule type" value="Genomic_DNA"/>
</dbReference>
<feature type="region of interest" description="Disordered" evidence="1">
    <location>
        <begin position="61"/>
        <end position="117"/>
    </location>
</feature>
<evidence type="ECO:0000256" key="1">
    <source>
        <dbReference type="SAM" id="MobiDB-lite"/>
    </source>
</evidence>
<keyword evidence="3" id="KW-1185">Reference proteome</keyword>